<comment type="similarity">
    <text evidence="1 5">Belongs to the glutathione peroxidase family.</text>
</comment>
<dbReference type="RefSeq" id="WP_091401725.1">
    <property type="nucleotide sequence ID" value="NZ_FMYV01000001.1"/>
</dbReference>
<dbReference type="PROSITE" id="PS51355">
    <property type="entry name" value="GLUTATHIONE_PEROXID_3"/>
    <property type="match status" value="1"/>
</dbReference>
<sequence>MNFYDFSAKTNMGIEKNMKDYNGKVLLVVNTASKCGFTPQYEELQKLYEEYKDQDFEILAFPCNQFGNQEPGDNEEIRNFCKLNYNVTFQLFDKIDVNGENTHPIYKYLKENVKGLLNSKDIKWNFTKFLVDKNGDVVKRFAPIKKPLSMKKDIEELLKA</sequence>
<dbReference type="Proteomes" id="UP000297288">
    <property type="component" value="Unassembled WGS sequence"/>
</dbReference>
<dbReference type="PROSITE" id="PS51352">
    <property type="entry name" value="THIOREDOXIN_2"/>
    <property type="match status" value="1"/>
</dbReference>
<dbReference type="PANTHER" id="PTHR11592:SF78">
    <property type="entry name" value="GLUTATHIONE PEROXIDASE"/>
    <property type="match status" value="1"/>
</dbReference>
<dbReference type="EMBL" id="SRME01000001">
    <property type="protein sequence ID" value="TGG88917.1"/>
    <property type="molecule type" value="Genomic_DNA"/>
</dbReference>
<dbReference type="InterPro" id="IPR036249">
    <property type="entry name" value="Thioredoxin-like_sf"/>
</dbReference>
<dbReference type="Proteomes" id="UP000199322">
    <property type="component" value="Unassembled WGS sequence"/>
</dbReference>
<dbReference type="EMBL" id="FMYV01000001">
    <property type="protein sequence ID" value="SDB96389.1"/>
    <property type="molecule type" value="Genomic_DNA"/>
</dbReference>
<reference evidence="8 10" key="2">
    <citation type="submission" date="2019-04" db="EMBL/GenBank/DDBJ databases">
        <title>Draft genome sequence data and analysis of a Fermenting Bacterium, Geotoga petraea strain HO-Geo1, isolated from heavy-oil petroleum reservoir in Russia.</title>
        <authorList>
            <person name="Grouzdev D.S."/>
            <person name="Semenova E.M."/>
            <person name="Sokolova D.S."/>
            <person name="Tourova T.P."/>
            <person name="Poltaraus A.B."/>
            <person name="Nazina T.N."/>
        </authorList>
    </citation>
    <scope>NUCLEOTIDE SEQUENCE [LARGE SCALE GENOMIC DNA]</scope>
    <source>
        <strain evidence="8 10">HO-Geo1</strain>
    </source>
</reference>
<evidence type="ECO:0000256" key="4">
    <source>
        <dbReference type="PIRSR" id="PIRSR000303-1"/>
    </source>
</evidence>
<dbReference type="PROSITE" id="PS00763">
    <property type="entry name" value="GLUTATHIONE_PEROXID_2"/>
    <property type="match status" value="1"/>
</dbReference>
<evidence type="ECO:0000256" key="2">
    <source>
        <dbReference type="ARBA" id="ARBA00022559"/>
    </source>
</evidence>
<dbReference type="PANTHER" id="PTHR11592">
    <property type="entry name" value="GLUTATHIONE PEROXIDASE"/>
    <property type="match status" value="1"/>
</dbReference>
<gene>
    <name evidence="8" type="ORF">E4650_01610</name>
    <name evidence="7" type="ORF">SAMN04488588_0059</name>
</gene>
<dbReference type="Pfam" id="PF00255">
    <property type="entry name" value="GSHPx"/>
    <property type="match status" value="1"/>
</dbReference>
<dbReference type="PIRSF" id="PIRSF000303">
    <property type="entry name" value="Glutathion_perox"/>
    <property type="match status" value="1"/>
</dbReference>
<evidence type="ECO:0000256" key="5">
    <source>
        <dbReference type="RuleBase" id="RU000499"/>
    </source>
</evidence>
<dbReference type="PRINTS" id="PR01011">
    <property type="entry name" value="GLUTPROXDASE"/>
</dbReference>
<evidence type="ECO:0000256" key="3">
    <source>
        <dbReference type="ARBA" id="ARBA00023002"/>
    </source>
</evidence>
<dbReference type="InterPro" id="IPR029759">
    <property type="entry name" value="GPX_AS"/>
</dbReference>
<name>A0A1G6HQ36_9BACT</name>
<accession>A0A1G6HQ36</accession>
<dbReference type="Gene3D" id="3.40.30.10">
    <property type="entry name" value="Glutaredoxin"/>
    <property type="match status" value="1"/>
</dbReference>
<dbReference type="AlphaFoldDB" id="A0A1G6HQ36"/>
<feature type="domain" description="Thioredoxin" evidence="6">
    <location>
        <begin position="1"/>
        <end position="160"/>
    </location>
</feature>
<evidence type="ECO:0000313" key="7">
    <source>
        <dbReference type="EMBL" id="SDB96389.1"/>
    </source>
</evidence>
<dbReference type="GO" id="GO:0004601">
    <property type="term" value="F:peroxidase activity"/>
    <property type="evidence" value="ECO:0007669"/>
    <property type="project" value="UniProtKB-KW"/>
</dbReference>
<evidence type="ECO:0000313" key="9">
    <source>
        <dbReference type="Proteomes" id="UP000199322"/>
    </source>
</evidence>
<dbReference type="GO" id="GO:0034599">
    <property type="term" value="P:cellular response to oxidative stress"/>
    <property type="evidence" value="ECO:0007669"/>
    <property type="project" value="TreeGrafter"/>
</dbReference>
<evidence type="ECO:0000259" key="6">
    <source>
        <dbReference type="PROSITE" id="PS51352"/>
    </source>
</evidence>
<keyword evidence="2 5" id="KW-0575">Peroxidase</keyword>
<organism evidence="7 9">
    <name type="scientific">Geotoga petraea</name>
    <dbReference type="NCBI Taxonomy" id="28234"/>
    <lineage>
        <taxon>Bacteria</taxon>
        <taxon>Thermotogati</taxon>
        <taxon>Thermotogota</taxon>
        <taxon>Thermotogae</taxon>
        <taxon>Petrotogales</taxon>
        <taxon>Petrotogaceae</taxon>
        <taxon>Geotoga</taxon>
    </lineage>
</organism>
<reference evidence="7 9" key="1">
    <citation type="submission" date="2016-10" db="EMBL/GenBank/DDBJ databases">
        <authorList>
            <person name="de Groot N.N."/>
        </authorList>
    </citation>
    <scope>NUCLEOTIDE SEQUENCE [LARGE SCALE GENOMIC DNA]</scope>
    <source>
        <strain evidence="7 9">WG14</strain>
    </source>
</reference>
<evidence type="ECO:0000313" key="10">
    <source>
        <dbReference type="Proteomes" id="UP000297288"/>
    </source>
</evidence>
<dbReference type="InterPro" id="IPR013766">
    <property type="entry name" value="Thioredoxin_domain"/>
</dbReference>
<keyword evidence="9" id="KW-1185">Reference proteome</keyword>
<evidence type="ECO:0000313" key="8">
    <source>
        <dbReference type="EMBL" id="TGG88917.1"/>
    </source>
</evidence>
<protein>
    <recommendedName>
        <fullName evidence="5">Glutathione peroxidase</fullName>
    </recommendedName>
</protein>
<proteinExistence type="inferred from homology"/>
<dbReference type="CDD" id="cd00340">
    <property type="entry name" value="GSH_Peroxidase"/>
    <property type="match status" value="1"/>
</dbReference>
<dbReference type="FunFam" id="3.40.30.10:FF:000010">
    <property type="entry name" value="Glutathione peroxidase"/>
    <property type="match status" value="1"/>
</dbReference>
<dbReference type="InterPro" id="IPR029760">
    <property type="entry name" value="GPX_CS"/>
</dbReference>
<dbReference type="STRING" id="28234.SAMN04488588_0059"/>
<keyword evidence="3 5" id="KW-0560">Oxidoreductase</keyword>
<dbReference type="PROSITE" id="PS00460">
    <property type="entry name" value="GLUTATHIONE_PEROXID_1"/>
    <property type="match status" value="1"/>
</dbReference>
<evidence type="ECO:0000256" key="1">
    <source>
        <dbReference type="ARBA" id="ARBA00006926"/>
    </source>
</evidence>
<dbReference type="SUPFAM" id="SSF52833">
    <property type="entry name" value="Thioredoxin-like"/>
    <property type="match status" value="1"/>
</dbReference>
<dbReference type="InterPro" id="IPR000889">
    <property type="entry name" value="Glutathione_peroxidase"/>
</dbReference>
<dbReference type="OrthoDB" id="9809733at2"/>
<feature type="active site" evidence="4">
    <location>
        <position position="35"/>
    </location>
</feature>